<gene>
    <name evidence="9" type="ORF">DNTS_001114</name>
</gene>
<evidence type="ECO:0000256" key="1">
    <source>
        <dbReference type="ARBA" id="ARBA00004496"/>
    </source>
</evidence>
<dbReference type="InterPro" id="IPR011990">
    <property type="entry name" value="TPR-like_helical_dom_sf"/>
</dbReference>
<comment type="subcellular location">
    <subcellularLocation>
        <location evidence="1">Cytoplasm</location>
    </subcellularLocation>
</comment>
<feature type="compositionally biased region" description="Low complexity" evidence="8">
    <location>
        <begin position="1"/>
        <end position="12"/>
    </location>
</feature>
<dbReference type="STRING" id="623744.A0A553QUK2"/>
<feature type="region of interest" description="Disordered" evidence="8">
    <location>
        <begin position="1"/>
        <end position="58"/>
    </location>
</feature>
<dbReference type="OrthoDB" id="626167at2759"/>
<reference evidence="9 10" key="1">
    <citation type="journal article" date="2019" name="Sci. Data">
        <title>Hybrid genome assembly and annotation of Danionella translucida.</title>
        <authorList>
            <person name="Kadobianskyi M."/>
            <person name="Schulze L."/>
            <person name="Schuelke M."/>
            <person name="Judkewitz B."/>
        </authorList>
    </citation>
    <scope>NUCLEOTIDE SEQUENCE [LARGE SCALE GENOMIC DNA]</scope>
    <source>
        <strain evidence="9 10">Bolton</strain>
    </source>
</reference>
<evidence type="ECO:0000256" key="8">
    <source>
        <dbReference type="SAM" id="MobiDB-lite"/>
    </source>
</evidence>
<accession>A0A553QUK2</accession>
<evidence type="ECO:0000313" key="10">
    <source>
        <dbReference type="Proteomes" id="UP000316079"/>
    </source>
</evidence>
<dbReference type="InterPro" id="IPR051476">
    <property type="entry name" value="Bac_ResReg_Asp_Phosphatase"/>
</dbReference>
<dbReference type="PANTHER" id="PTHR46630:SF1">
    <property type="entry name" value="TETRATRICOPEPTIDE REPEAT PROTEIN 29"/>
    <property type="match status" value="1"/>
</dbReference>
<keyword evidence="4 7" id="KW-0802">TPR repeat</keyword>
<keyword evidence="10" id="KW-1185">Reference proteome</keyword>
<dbReference type="AlphaFoldDB" id="A0A553QUK2"/>
<dbReference type="Pfam" id="PF13181">
    <property type="entry name" value="TPR_8"/>
    <property type="match status" value="1"/>
</dbReference>
<evidence type="ECO:0000256" key="2">
    <source>
        <dbReference type="ARBA" id="ARBA00022490"/>
    </source>
</evidence>
<keyword evidence="2" id="KW-0963">Cytoplasm</keyword>
<evidence type="ECO:0000256" key="7">
    <source>
        <dbReference type="PROSITE-ProRule" id="PRU00339"/>
    </source>
</evidence>
<evidence type="ECO:0000256" key="3">
    <source>
        <dbReference type="ARBA" id="ARBA00022737"/>
    </source>
</evidence>
<dbReference type="SUPFAM" id="SSF48452">
    <property type="entry name" value="TPR-like"/>
    <property type="match status" value="1"/>
</dbReference>
<evidence type="ECO:0000256" key="6">
    <source>
        <dbReference type="ARBA" id="ARBA00044739"/>
    </source>
</evidence>
<name>A0A553QUK2_9TELE</name>
<feature type="repeat" description="TPR" evidence="7">
    <location>
        <begin position="257"/>
        <end position="290"/>
    </location>
</feature>
<dbReference type="EMBL" id="SRMA01025512">
    <property type="protein sequence ID" value="TRY93659.1"/>
    <property type="molecule type" value="Genomic_DNA"/>
</dbReference>
<evidence type="ECO:0000256" key="4">
    <source>
        <dbReference type="ARBA" id="ARBA00022803"/>
    </source>
</evidence>
<evidence type="ECO:0000313" key="9">
    <source>
        <dbReference type="EMBL" id="TRY93659.1"/>
    </source>
</evidence>
<dbReference type="Gene3D" id="1.25.40.10">
    <property type="entry name" value="Tetratricopeptide repeat domain"/>
    <property type="match status" value="1"/>
</dbReference>
<protein>
    <recommendedName>
        <fullName evidence="5">Tetratricopeptide repeat protein 29</fullName>
    </recommendedName>
</protein>
<keyword evidence="3" id="KW-0677">Repeat</keyword>
<feature type="compositionally biased region" description="Basic and acidic residues" evidence="8">
    <location>
        <begin position="35"/>
        <end position="48"/>
    </location>
</feature>
<dbReference type="InterPro" id="IPR019734">
    <property type="entry name" value="TPR_rpt"/>
</dbReference>
<dbReference type="GO" id="GO:0005737">
    <property type="term" value="C:cytoplasm"/>
    <property type="evidence" value="ECO:0007669"/>
    <property type="project" value="UniProtKB-SubCell"/>
</dbReference>
<dbReference type="GO" id="GO:0036126">
    <property type="term" value="C:sperm flagellum"/>
    <property type="evidence" value="ECO:0007669"/>
    <property type="project" value="TreeGrafter"/>
</dbReference>
<dbReference type="GO" id="GO:0003341">
    <property type="term" value="P:cilium movement"/>
    <property type="evidence" value="ECO:0007669"/>
    <property type="project" value="TreeGrafter"/>
</dbReference>
<organism evidence="9 10">
    <name type="scientific">Danionella cerebrum</name>
    <dbReference type="NCBI Taxonomy" id="2873325"/>
    <lineage>
        <taxon>Eukaryota</taxon>
        <taxon>Metazoa</taxon>
        <taxon>Chordata</taxon>
        <taxon>Craniata</taxon>
        <taxon>Vertebrata</taxon>
        <taxon>Euteleostomi</taxon>
        <taxon>Actinopterygii</taxon>
        <taxon>Neopterygii</taxon>
        <taxon>Teleostei</taxon>
        <taxon>Ostariophysi</taxon>
        <taxon>Cypriniformes</taxon>
        <taxon>Danionidae</taxon>
        <taxon>Danioninae</taxon>
        <taxon>Danionella</taxon>
    </lineage>
</organism>
<sequence>MSSSVVSEASSSLFPDIHSPHKHRKTPRSRSSTLWKKENPIKPDEEKTQSPSEEQISQYRKPLHHRVCVSMLREGFHASFAELFALVQCWDKADENPLKLQTIQLHLTKAESAQREGQDAEAYEHHMTLARYFSEPQERWLQHRFFELALLSARRFKMDSGKREAEANLHMGQACLERGDLEQAREHLEVFHQLSVGHSWQDVSGCVYHSRSCVELQKLYALMAQRALQEHQREQAMEMFTQALHIAKESGDRGLEGEAAYRLGLVYQSTGDQKAAIKFFRMCMEIFSNLGDTDSLGRTYKAFGKSLECKQERNLEEAYMCLGNILKSKKQYASSFAHFKRAYEIACEQRCLQRLQRAQVYVGSMHALSLIQSYQTLILTPGRESILQSIRWKERREDSLSPAAPSSLSQPTLG</sequence>
<feature type="compositionally biased region" description="Polar residues" evidence="8">
    <location>
        <begin position="49"/>
        <end position="58"/>
    </location>
</feature>
<dbReference type="PANTHER" id="PTHR46630">
    <property type="entry name" value="TETRATRICOPEPTIDE REPEAT PROTEIN 29"/>
    <property type="match status" value="1"/>
</dbReference>
<dbReference type="Proteomes" id="UP000316079">
    <property type="component" value="Unassembled WGS sequence"/>
</dbReference>
<proteinExistence type="predicted"/>
<comment type="function">
    <text evidence="6">Axonemal protein which is implicated in axonemal and/or peri-axonemal structure assembly and regulates flagellum assembly and beating and therefore sperm motility.</text>
</comment>
<evidence type="ECO:0000256" key="5">
    <source>
        <dbReference type="ARBA" id="ARBA00040665"/>
    </source>
</evidence>
<dbReference type="SMART" id="SM00028">
    <property type="entry name" value="TPR"/>
    <property type="match status" value="4"/>
</dbReference>
<dbReference type="PROSITE" id="PS50005">
    <property type="entry name" value="TPR"/>
    <property type="match status" value="1"/>
</dbReference>
<comment type="caution">
    <text evidence="9">The sequence shown here is derived from an EMBL/GenBank/DDBJ whole genome shotgun (WGS) entry which is preliminary data.</text>
</comment>